<evidence type="ECO:0000256" key="3">
    <source>
        <dbReference type="ARBA" id="ARBA00019015"/>
    </source>
</evidence>
<comment type="function">
    <text evidence="5">A flexible structure which links the flagellar filament to the drive apparatus in the basal body.</text>
</comment>
<dbReference type="Gene3D" id="2.60.98.20">
    <property type="entry name" value="Flagellar hook protein FlgE"/>
    <property type="match status" value="1"/>
</dbReference>
<gene>
    <name evidence="10" type="primary">flgE</name>
    <name evidence="10" type="ORF">GHNINEIG_01555</name>
</gene>
<dbReference type="PRINTS" id="PR01005">
    <property type="entry name" value="FLGHOOKAP1"/>
</dbReference>
<feature type="domain" description="Flagellar hook protein FlgE D2" evidence="8">
    <location>
        <begin position="221"/>
        <end position="421"/>
    </location>
</feature>
<sequence>MGVAYDLTAVSGLNAASQGLGVISNNLANAQTMGYKSSRAEFSDMFYGAQSTPGNGVRVDSITQDFTNGTITDTGRDLDMAIDGEGFFILEDRTGKYENVYTRNGSFKLDKDGYVTSQEGNKVQGYLLNPALSTERNPVFETTLSSIDLDELNKTPKSTDEMNYDINVDGEEDNNVDATQTPIAGIENSVGGDTALAGSALSNIEKLVAPETEAYGGYPDFSTNKIVYDTLGGEHRLTTNFYKRDVVTEANSDLTYNAATDTYTQEAAAGVGNTKYTSWLAQYTMEDYDEATGQWVTSGHREAVPADGTASADAGIIYELRFDTNGNLIDTREPTVAALATGANSTPTGQDTANNPLDPATWTPTGNQPNMEWVVDNPITGANDPLGNPADALGVSIDVDFKDMTQFAGSYNLRGVTQNGYAIGDLVGVYTGKDGVIEARYSNGRSVPVAQLGMANFNDKNALEKLGGQSYAESFASGAVQIGTSERNGYGSINAGALEYSNVDTAGELVHMIQTQRTYQASAQVIQTSQTLTQTILQL</sequence>
<dbReference type="Pfam" id="PF06429">
    <property type="entry name" value="Flg_bbr_C"/>
    <property type="match status" value="1"/>
</dbReference>
<feature type="domain" description="Flagellar basal-body/hook protein C-terminal" evidence="7">
    <location>
        <begin position="495"/>
        <end position="539"/>
    </location>
</feature>
<evidence type="ECO:0000313" key="10">
    <source>
        <dbReference type="EMBL" id="QBZ83500.1"/>
    </source>
</evidence>
<keyword evidence="4 5" id="KW-0975">Bacterial flagellum</keyword>
<keyword evidence="11" id="KW-1185">Reference proteome</keyword>
<dbReference type="InterPro" id="IPR001444">
    <property type="entry name" value="Flag_bb_rod_N"/>
</dbReference>
<reference evidence="10 11" key="1">
    <citation type="submission" date="2018-08" db="EMBL/GenBank/DDBJ databases">
        <title>Horizontal acquisition of hydrogen conversion ability and other habitat adaptations in Hydrogenovibrio crunogenus strains.</title>
        <authorList>
            <person name="Gonnella G."/>
            <person name="Adam N."/>
            <person name="Perner M."/>
        </authorList>
    </citation>
    <scope>NUCLEOTIDE SEQUENCE [LARGE SCALE GENOMIC DNA]</scope>
    <source>
        <strain evidence="10 11">SP-41</strain>
    </source>
</reference>
<dbReference type="RefSeq" id="WP_135796115.1">
    <property type="nucleotide sequence ID" value="NZ_CP032096.1"/>
</dbReference>
<dbReference type="GO" id="GO:0009425">
    <property type="term" value="C:bacterial-type flagellum basal body"/>
    <property type="evidence" value="ECO:0007669"/>
    <property type="project" value="UniProtKB-SubCell"/>
</dbReference>
<evidence type="ECO:0000259" key="7">
    <source>
        <dbReference type="Pfam" id="PF06429"/>
    </source>
</evidence>
<dbReference type="OrthoDB" id="8578401at2"/>
<dbReference type="Pfam" id="PF07559">
    <property type="entry name" value="FlgE_D2"/>
    <property type="match status" value="1"/>
</dbReference>
<feature type="domain" description="Flagellar hook protein FlgE/F/G-like D1" evidence="9">
    <location>
        <begin position="81"/>
        <end position="146"/>
    </location>
</feature>
<dbReference type="GO" id="GO:0009424">
    <property type="term" value="C:bacterial-type flagellum hook"/>
    <property type="evidence" value="ECO:0007669"/>
    <property type="project" value="InterPro"/>
</dbReference>
<protein>
    <recommendedName>
        <fullName evidence="3 5">Flagellar hook protein FlgE</fullName>
    </recommendedName>
</protein>
<dbReference type="Pfam" id="PF00460">
    <property type="entry name" value="Flg_bb_rod"/>
    <property type="match status" value="1"/>
</dbReference>
<accession>A0A4P7P047</accession>
<comment type="similarity">
    <text evidence="2 5">Belongs to the flagella basal body rod proteins family.</text>
</comment>
<dbReference type="InterPro" id="IPR002371">
    <property type="entry name" value="FlgK"/>
</dbReference>
<keyword evidence="10" id="KW-0969">Cilium</keyword>
<dbReference type="AlphaFoldDB" id="A0A4P7P047"/>
<keyword evidence="10" id="KW-0282">Flagellum</keyword>
<dbReference type="InterPro" id="IPR053967">
    <property type="entry name" value="LlgE_F_G-like_D1"/>
</dbReference>
<dbReference type="Pfam" id="PF22692">
    <property type="entry name" value="LlgE_F_G_D1"/>
    <property type="match status" value="1"/>
</dbReference>
<dbReference type="PANTHER" id="PTHR30435:SF1">
    <property type="entry name" value="FLAGELLAR HOOK PROTEIN FLGE"/>
    <property type="match status" value="1"/>
</dbReference>
<dbReference type="GO" id="GO:0005198">
    <property type="term" value="F:structural molecule activity"/>
    <property type="evidence" value="ECO:0007669"/>
    <property type="project" value="InterPro"/>
</dbReference>
<evidence type="ECO:0000256" key="1">
    <source>
        <dbReference type="ARBA" id="ARBA00004117"/>
    </source>
</evidence>
<name>A0A4P7P047_9GAMM</name>
<dbReference type="InterPro" id="IPR010930">
    <property type="entry name" value="Flg_bb/hook_C_dom"/>
</dbReference>
<dbReference type="InterPro" id="IPR037925">
    <property type="entry name" value="FlgE/F/G-like"/>
</dbReference>
<keyword evidence="10" id="KW-0966">Cell projection</keyword>
<dbReference type="SUPFAM" id="SSF117143">
    <property type="entry name" value="Flagellar hook protein flgE"/>
    <property type="match status" value="1"/>
</dbReference>
<evidence type="ECO:0000259" key="9">
    <source>
        <dbReference type="Pfam" id="PF22692"/>
    </source>
</evidence>
<dbReference type="InterPro" id="IPR037058">
    <property type="entry name" value="Falgellar_hook_FlgE_sf"/>
</dbReference>
<dbReference type="NCBIfam" id="TIGR03506">
    <property type="entry name" value="FlgEFG_subfam"/>
    <property type="match status" value="2"/>
</dbReference>
<evidence type="ECO:0000259" key="8">
    <source>
        <dbReference type="Pfam" id="PF07559"/>
    </source>
</evidence>
<dbReference type="EMBL" id="CP032096">
    <property type="protein sequence ID" value="QBZ83500.1"/>
    <property type="molecule type" value="Genomic_DNA"/>
</dbReference>
<evidence type="ECO:0000256" key="5">
    <source>
        <dbReference type="RuleBase" id="RU362116"/>
    </source>
</evidence>
<dbReference type="Proteomes" id="UP000296201">
    <property type="component" value="Chromosome"/>
</dbReference>
<dbReference type="InterPro" id="IPR020013">
    <property type="entry name" value="Flagellar_FlgE/F/G"/>
</dbReference>
<dbReference type="GO" id="GO:0044780">
    <property type="term" value="P:bacterial-type flagellum assembly"/>
    <property type="evidence" value="ECO:0007669"/>
    <property type="project" value="InterPro"/>
</dbReference>
<organism evidence="10 11">
    <name type="scientific">Hydrogenovibrio crunogenus</name>
    <dbReference type="NCBI Taxonomy" id="39765"/>
    <lineage>
        <taxon>Bacteria</taxon>
        <taxon>Pseudomonadati</taxon>
        <taxon>Pseudomonadota</taxon>
        <taxon>Gammaproteobacteria</taxon>
        <taxon>Thiotrichales</taxon>
        <taxon>Piscirickettsiaceae</taxon>
        <taxon>Hydrogenovibrio</taxon>
    </lineage>
</organism>
<proteinExistence type="inferred from homology"/>
<evidence type="ECO:0000256" key="4">
    <source>
        <dbReference type="ARBA" id="ARBA00023143"/>
    </source>
</evidence>
<feature type="domain" description="Flagellar basal body rod protein N-terminal" evidence="6">
    <location>
        <begin position="8"/>
        <end position="36"/>
    </location>
</feature>
<evidence type="ECO:0000256" key="2">
    <source>
        <dbReference type="ARBA" id="ARBA00009677"/>
    </source>
</evidence>
<dbReference type="InterPro" id="IPR011491">
    <property type="entry name" value="FlgE_D2"/>
</dbReference>
<comment type="subcellular location">
    <subcellularLocation>
        <location evidence="1 5">Bacterial flagellum basal body</location>
    </subcellularLocation>
</comment>
<dbReference type="GO" id="GO:0071978">
    <property type="term" value="P:bacterial-type flagellum-dependent swarming motility"/>
    <property type="evidence" value="ECO:0007669"/>
    <property type="project" value="TreeGrafter"/>
</dbReference>
<dbReference type="GO" id="GO:0005829">
    <property type="term" value="C:cytosol"/>
    <property type="evidence" value="ECO:0007669"/>
    <property type="project" value="TreeGrafter"/>
</dbReference>
<dbReference type="PANTHER" id="PTHR30435">
    <property type="entry name" value="FLAGELLAR PROTEIN"/>
    <property type="match status" value="1"/>
</dbReference>
<evidence type="ECO:0000313" key="11">
    <source>
        <dbReference type="Proteomes" id="UP000296201"/>
    </source>
</evidence>
<evidence type="ECO:0000259" key="6">
    <source>
        <dbReference type="Pfam" id="PF00460"/>
    </source>
</evidence>